<dbReference type="EMBL" id="JANRMS010001102">
    <property type="protein sequence ID" value="KAJ3531040.1"/>
    <property type="molecule type" value="Genomic_DNA"/>
</dbReference>
<protein>
    <submittedName>
        <fullName evidence="1">Uncharacterized protein</fullName>
    </submittedName>
</protein>
<gene>
    <name evidence="1" type="ORF">NM208_g9058</name>
</gene>
<organism evidence="1 2">
    <name type="scientific">Fusarium decemcellulare</name>
    <dbReference type="NCBI Taxonomy" id="57161"/>
    <lineage>
        <taxon>Eukaryota</taxon>
        <taxon>Fungi</taxon>
        <taxon>Dikarya</taxon>
        <taxon>Ascomycota</taxon>
        <taxon>Pezizomycotina</taxon>
        <taxon>Sordariomycetes</taxon>
        <taxon>Hypocreomycetidae</taxon>
        <taxon>Hypocreales</taxon>
        <taxon>Nectriaceae</taxon>
        <taxon>Fusarium</taxon>
        <taxon>Fusarium decemcellulare species complex</taxon>
    </lineage>
</organism>
<comment type="caution">
    <text evidence="1">The sequence shown here is derived from an EMBL/GenBank/DDBJ whole genome shotgun (WGS) entry which is preliminary data.</text>
</comment>
<sequence length="145" mass="15595">MRFTTYVSVSILAAAAMVNGDCQGSGESWGGDRFKALEEAQRLCGDGSLGETDYAENQFKHFCVNISSNKKADFAILVGSPLVRTIHMSKDMCVKYIQKEINGCGQGGRSTYPLKITNDGLQDGDVLNTPTIDVDFSADPNAGQC</sequence>
<accession>A0ACC1S3K4</accession>
<evidence type="ECO:0000313" key="2">
    <source>
        <dbReference type="Proteomes" id="UP001148629"/>
    </source>
</evidence>
<proteinExistence type="predicted"/>
<reference evidence="1" key="1">
    <citation type="submission" date="2022-08" db="EMBL/GenBank/DDBJ databases">
        <title>Genome Sequence of Fusarium decemcellulare.</title>
        <authorList>
            <person name="Buettner E."/>
        </authorList>
    </citation>
    <scope>NUCLEOTIDE SEQUENCE</scope>
    <source>
        <strain evidence="1">Babe19</strain>
    </source>
</reference>
<name>A0ACC1S3K4_9HYPO</name>
<evidence type="ECO:0000313" key="1">
    <source>
        <dbReference type="EMBL" id="KAJ3531040.1"/>
    </source>
</evidence>
<keyword evidence="2" id="KW-1185">Reference proteome</keyword>
<dbReference type="Proteomes" id="UP001148629">
    <property type="component" value="Unassembled WGS sequence"/>
</dbReference>